<dbReference type="SMART" id="SM00387">
    <property type="entry name" value="HATPase_c"/>
    <property type="match status" value="1"/>
</dbReference>
<evidence type="ECO:0000256" key="1">
    <source>
        <dbReference type="ARBA" id="ARBA00000085"/>
    </source>
</evidence>
<dbReference type="CDD" id="cd00082">
    <property type="entry name" value="HisKA"/>
    <property type="match status" value="1"/>
</dbReference>
<dbReference type="PROSITE" id="PS50109">
    <property type="entry name" value="HIS_KIN"/>
    <property type="match status" value="1"/>
</dbReference>
<dbReference type="InterPro" id="IPR036890">
    <property type="entry name" value="HATPase_C_sf"/>
</dbReference>
<dbReference type="PANTHER" id="PTHR43065">
    <property type="entry name" value="SENSOR HISTIDINE KINASE"/>
    <property type="match status" value="1"/>
</dbReference>
<dbReference type="Pfam" id="PF00072">
    <property type="entry name" value="Response_reg"/>
    <property type="match status" value="1"/>
</dbReference>
<dbReference type="PROSITE" id="PS50113">
    <property type="entry name" value="PAC"/>
    <property type="match status" value="1"/>
</dbReference>
<dbReference type="Gene3D" id="3.30.450.20">
    <property type="entry name" value="PAS domain"/>
    <property type="match status" value="1"/>
</dbReference>
<dbReference type="InterPro" id="IPR004358">
    <property type="entry name" value="Sig_transdc_His_kin-like_C"/>
</dbReference>
<evidence type="ECO:0000313" key="8">
    <source>
        <dbReference type="EMBL" id="SAK88883.1"/>
    </source>
</evidence>
<dbReference type="PANTHER" id="PTHR43065:SF49">
    <property type="entry name" value="HISTIDINE KINASE"/>
    <property type="match status" value="1"/>
</dbReference>
<dbReference type="Pfam" id="PF02518">
    <property type="entry name" value="HATPase_c"/>
    <property type="match status" value="1"/>
</dbReference>
<reference evidence="8" key="1">
    <citation type="submission" date="2016-01" db="EMBL/GenBank/DDBJ databases">
        <authorList>
            <person name="Peeters C."/>
        </authorList>
    </citation>
    <scope>NUCLEOTIDE SEQUENCE [LARGE SCALE GENOMIC DNA]</scope>
    <source>
        <strain evidence="8">LMG 29323</strain>
    </source>
</reference>
<keyword evidence="3 4" id="KW-0597">Phosphoprotein</keyword>
<feature type="domain" description="Histidine kinase" evidence="5">
    <location>
        <begin position="71"/>
        <end position="294"/>
    </location>
</feature>
<dbReference type="InterPro" id="IPR036097">
    <property type="entry name" value="HisK_dim/P_sf"/>
</dbReference>
<dbReference type="AlphaFoldDB" id="A0A158D305"/>
<dbReference type="SMART" id="SM00388">
    <property type="entry name" value="HisKA"/>
    <property type="match status" value="1"/>
</dbReference>
<dbReference type="SUPFAM" id="SSF47384">
    <property type="entry name" value="Homodimeric domain of signal transducing histidine kinase"/>
    <property type="match status" value="1"/>
</dbReference>
<evidence type="ECO:0000259" key="7">
    <source>
        <dbReference type="PROSITE" id="PS50113"/>
    </source>
</evidence>
<dbReference type="InterPro" id="IPR000014">
    <property type="entry name" value="PAS"/>
</dbReference>
<keyword evidence="8" id="KW-0418">Kinase</keyword>
<dbReference type="InterPro" id="IPR001789">
    <property type="entry name" value="Sig_transdc_resp-reg_receiver"/>
</dbReference>
<evidence type="ECO:0000256" key="3">
    <source>
        <dbReference type="ARBA" id="ARBA00022553"/>
    </source>
</evidence>
<comment type="catalytic activity">
    <reaction evidence="1">
        <text>ATP + protein L-histidine = ADP + protein N-phospho-L-histidine.</text>
        <dbReference type="EC" id="2.7.13.3"/>
    </reaction>
</comment>
<dbReference type="InterPro" id="IPR003594">
    <property type="entry name" value="HATPase_dom"/>
</dbReference>
<dbReference type="SUPFAM" id="SSF55785">
    <property type="entry name" value="PYP-like sensor domain (PAS domain)"/>
    <property type="match status" value="1"/>
</dbReference>
<dbReference type="STRING" id="1777141.AWB80_06201"/>
<dbReference type="SUPFAM" id="SSF52172">
    <property type="entry name" value="CheY-like"/>
    <property type="match status" value="1"/>
</dbReference>
<dbReference type="InterPro" id="IPR011006">
    <property type="entry name" value="CheY-like_superfamily"/>
</dbReference>
<protein>
    <recommendedName>
        <fullName evidence="2">histidine kinase</fullName>
        <ecNumber evidence="2">2.7.13.3</ecNumber>
    </recommendedName>
</protein>
<dbReference type="SUPFAM" id="SSF55874">
    <property type="entry name" value="ATPase domain of HSP90 chaperone/DNA topoisomerase II/histidine kinase"/>
    <property type="match status" value="1"/>
</dbReference>
<dbReference type="NCBIfam" id="TIGR00229">
    <property type="entry name" value="sensory_box"/>
    <property type="match status" value="1"/>
</dbReference>
<accession>A0A158D305</accession>
<dbReference type="InterPro" id="IPR005467">
    <property type="entry name" value="His_kinase_dom"/>
</dbReference>
<dbReference type="Gene3D" id="1.10.287.130">
    <property type="match status" value="1"/>
</dbReference>
<proteinExistence type="predicted"/>
<dbReference type="EC" id="2.7.13.3" evidence="2"/>
<dbReference type="InterPro" id="IPR035965">
    <property type="entry name" value="PAS-like_dom_sf"/>
</dbReference>
<dbReference type="PROSITE" id="PS50110">
    <property type="entry name" value="RESPONSE_REGULATORY"/>
    <property type="match status" value="1"/>
</dbReference>
<feature type="domain" description="PAC" evidence="7">
    <location>
        <begin position="1"/>
        <end position="51"/>
    </location>
</feature>
<comment type="caution">
    <text evidence="8">The sequence shown here is derived from an EMBL/GenBank/DDBJ whole genome shotgun (WGS) entry which is preliminary data.</text>
</comment>
<name>A0A158D305_9BURK</name>
<evidence type="ECO:0000256" key="4">
    <source>
        <dbReference type="PROSITE-ProRule" id="PRU00169"/>
    </source>
</evidence>
<dbReference type="Gene3D" id="3.40.50.2300">
    <property type="match status" value="1"/>
</dbReference>
<keyword evidence="8" id="KW-0808">Transferase</keyword>
<dbReference type="Proteomes" id="UP000054911">
    <property type="component" value="Unassembled WGS sequence"/>
</dbReference>
<keyword evidence="9" id="KW-1185">Reference proteome</keyword>
<dbReference type="Gene3D" id="3.30.565.10">
    <property type="entry name" value="Histidine kinase-like ATPase, C-terminal domain"/>
    <property type="match status" value="1"/>
</dbReference>
<evidence type="ECO:0000259" key="6">
    <source>
        <dbReference type="PROSITE" id="PS50110"/>
    </source>
</evidence>
<evidence type="ECO:0000259" key="5">
    <source>
        <dbReference type="PROSITE" id="PS50109"/>
    </source>
</evidence>
<feature type="modified residue" description="4-aspartylphosphate" evidence="4">
    <location>
        <position position="364"/>
    </location>
</feature>
<gene>
    <name evidence="8" type="ORF">AWB80_06201</name>
</gene>
<feature type="domain" description="Response regulatory" evidence="6">
    <location>
        <begin position="314"/>
        <end position="462"/>
    </location>
</feature>
<dbReference type="PRINTS" id="PR00344">
    <property type="entry name" value="BCTRLSENSOR"/>
</dbReference>
<sequence>MEGWRLRKDGSRFWASVVIDAIRDASGTLTGFAKITRDISEQRATRQALEDARNALAQAQKIEAIGKLTGGVAHDFNNVLQILRGNLELLVPRLIGDASATRRLATAIEAVDRGAKLASQLLAFGRRQPLRPDVVNLGRLLRNMDSLLRGAFNETIKLETVVAGGLWNACVDVYQLENVILNLVINARDAMPDGGKLTLELSNAMLDDLYVASQLDVQPGQYVLLAVTDTGSGMSKDVIEKAFEPFFTTKPEGVGTGLGLSSAHGFVKQSGGHIKIYSEAGEGTTIKIYLPRAMAADTEPTRLTEAKVEGGTETILVVEDDPQVQSTAVEILTELGYRVLKADDAEGALTILRSGLPIDLLFTDVVMPGKIRSPELARQAQRLLPKLQCCSPPATRRTRSSMADGWMQASNCWLSPMDGATWRARSGICSTATSREASRRFRRPPRRANGYWWSKISKIHST</sequence>
<evidence type="ECO:0000313" key="9">
    <source>
        <dbReference type="Proteomes" id="UP000054911"/>
    </source>
</evidence>
<dbReference type="EMBL" id="FCOE02000030">
    <property type="protein sequence ID" value="SAK88883.1"/>
    <property type="molecule type" value="Genomic_DNA"/>
</dbReference>
<organism evidence="8 9">
    <name type="scientific">Caballeronia pedi</name>
    <dbReference type="NCBI Taxonomy" id="1777141"/>
    <lineage>
        <taxon>Bacteria</taxon>
        <taxon>Pseudomonadati</taxon>
        <taxon>Pseudomonadota</taxon>
        <taxon>Betaproteobacteria</taxon>
        <taxon>Burkholderiales</taxon>
        <taxon>Burkholderiaceae</taxon>
        <taxon>Caballeronia</taxon>
    </lineage>
</organism>
<evidence type="ECO:0000256" key="2">
    <source>
        <dbReference type="ARBA" id="ARBA00012438"/>
    </source>
</evidence>
<dbReference type="InterPro" id="IPR003661">
    <property type="entry name" value="HisK_dim/P_dom"/>
</dbReference>
<dbReference type="InterPro" id="IPR000700">
    <property type="entry name" value="PAS-assoc_C"/>
</dbReference>
<dbReference type="GO" id="GO:0000155">
    <property type="term" value="F:phosphorelay sensor kinase activity"/>
    <property type="evidence" value="ECO:0007669"/>
    <property type="project" value="InterPro"/>
</dbReference>